<comment type="caution">
    <text evidence="1">The sequence shown here is derived from an EMBL/GenBank/DDBJ whole genome shotgun (WGS) entry which is preliminary data.</text>
</comment>
<proteinExistence type="predicted"/>
<organism evidence="1 2">
    <name type="scientific">Rhizoclosmatium globosum</name>
    <dbReference type="NCBI Taxonomy" id="329046"/>
    <lineage>
        <taxon>Eukaryota</taxon>
        <taxon>Fungi</taxon>
        <taxon>Fungi incertae sedis</taxon>
        <taxon>Chytridiomycota</taxon>
        <taxon>Chytridiomycota incertae sedis</taxon>
        <taxon>Chytridiomycetes</taxon>
        <taxon>Chytridiales</taxon>
        <taxon>Chytriomycetaceae</taxon>
        <taxon>Rhizoclosmatium</taxon>
    </lineage>
</organism>
<reference evidence="1 2" key="1">
    <citation type="submission" date="2016-07" db="EMBL/GenBank/DDBJ databases">
        <title>Pervasive Adenine N6-methylation of Active Genes in Fungi.</title>
        <authorList>
            <consortium name="DOE Joint Genome Institute"/>
            <person name="Mondo S.J."/>
            <person name="Dannebaum R.O."/>
            <person name="Kuo R.C."/>
            <person name="Labutti K."/>
            <person name="Haridas S."/>
            <person name="Kuo A."/>
            <person name="Salamov A."/>
            <person name="Ahrendt S.R."/>
            <person name="Lipzen A."/>
            <person name="Sullivan W."/>
            <person name="Andreopoulos W.B."/>
            <person name="Clum A."/>
            <person name="Lindquist E."/>
            <person name="Daum C."/>
            <person name="Ramamoorthy G.K."/>
            <person name="Gryganskyi A."/>
            <person name="Culley D."/>
            <person name="Magnuson J.K."/>
            <person name="James T.Y."/>
            <person name="O'Malley M.A."/>
            <person name="Stajich J.E."/>
            <person name="Spatafora J.W."/>
            <person name="Visel A."/>
            <person name="Grigoriev I.V."/>
        </authorList>
    </citation>
    <scope>NUCLEOTIDE SEQUENCE [LARGE SCALE GENOMIC DNA]</scope>
    <source>
        <strain evidence="1 2">JEL800</strain>
    </source>
</reference>
<accession>A0A1Y2ACX9</accession>
<dbReference type="Proteomes" id="UP000193642">
    <property type="component" value="Unassembled WGS sequence"/>
</dbReference>
<name>A0A1Y2ACX9_9FUNG</name>
<dbReference type="EMBL" id="MCGO01000242">
    <property type="protein sequence ID" value="ORY20381.1"/>
    <property type="molecule type" value="Genomic_DNA"/>
</dbReference>
<feature type="non-terminal residue" evidence="1">
    <location>
        <position position="1"/>
    </location>
</feature>
<dbReference type="AlphaFoldDB" id="A0A1Y2ACX9"/>
<keyword evidence="2" id="KW-1185">Reference proteome</keyword>
<evidence type="ECO:0000313" key="2">
    <source>
        <dbReference type="Proteomes" id="UP000193642"/>
    </source>
</evidence>
<gene>
    <name evidence="1" type="ORF">BCR33DRAFT_730283</name>
</gene>
<sequence length="62" mass="7344">MRRTRRLQRRPMRVRDCLRAHSLTGWRFDFAASAVYTIKSIVTLNDTSLELPTKPILTEHLF</sequence>
<evidence type="ECO:0000313" key="1">
    <source>
        <dbReference type="EMBL" id="ORY20381.1"/>
    </source>
</evidence>
<protein>
    <submittedName>
        <fullName evidence="1">Uncharacterized protein</fullName>
    </submittedName>
</protein>